<dbReference type="Gene3D" id="3.40.605.10">
    <property type="entry name" value="Aldehyde Dehydrogenase, Chain A, domain 1"/>
    <property type="match status" value="1"/>
</dbReference>
<dbReference type="PANTHER" id="PTHR11699">
    <property type="entry name" value="ALDEHYDE DEHYDROGENASE-RELATED"/>
    <property type="match status" value="1"/>
</dbReference>
<dbReference type="Pfam" id="PF00171">
    <property type="entry name" value="Aldedh"/>
    <property type="match status" value="1"/>
</dbReference>
<feature type="domain" description="Aldehyde dehydrogenase" evidence="1">
    <location>
        <begin position="12"/>
        <end position="279"/>
    </location>
</feature>
<organism evidence="2">
    <name type="scientific">mine drainage metagenome</name>
    <dbReference type="NCBI Taxonomy" id="410659"/>
    <lineage>
        <taxon>unclassified sequences</taxon>
        <taxon>metagenomes</taxon>
        <taxon>ecological metagenomes</taxon>
    </lineage>
</organism>
<dbReference type="GO" id="GO:0016620">
    <property type="term" value="F:oxidoreductase activity, acting on the aldehyde or oxo group of donors, NAD or NADP as acceptor"/>
    <property type="evidence" value="ECO:0007669"/>
    <property type="project" value="InterPro"/>
</dbReference>
<comment type="caution">
    <text evidence="2">The sequence shown here is derived from an EMBL/GenBank/DDBJ whole genome shotgun (WGS) entry which is preliminary data.</text>
</comment>
<dbReference type="AlphaFoldDB" id="A0A1J5QAN7"/>
<dbReference type="InterPro" id="IPR015590">
    <property type="entry name" value="Aldehyde_DH_dom"/>
</dbReference>
<accession>A0A1J5QAN7</accession>
<dbReference type="EC" id="1.2.1.76" evidence="2"/>
<evidence type="ECO:0000259" key="1">
    <source>
        <dbReference type="Pfam" id="PF00171"/>
    </source>
</evidence>
<sequence>MSNIPPELKKTEINAEQREELDTAFARARAALAIIETYDQARIDHLCQAVAWAVSNKKTFTRLVAEGIAESRLGDPDSRMGKRMKIRGILRDALRQKSVGIIEEIPEKGIVKYGKPAGVVACIVPTTNPDLTPAGNAIYGIKARDAVIFSPHPRAKKTSFETVRLMREALEKEGAPADLLQCLTRVNIPMSQALMAEADLVIATGGQPMVRAAYSSGTPAYGVGAGNSTMVIDETANIEEAAYNTRLSKTSDFGSGCSADGNLIIQESIFEAMLAQLQKEGGYLANDAEKAALRQAMWDDEGHRLPDTVAIAPQKVAEAAGFSIPADRKFIIVRGDGIGKEYPYSREKLTTLLAVYKYGTFDEALKMMRGIYEVGGKGHSCGIYSFNQEHIHQLALAAPVSRMMVRQPQSKANAGAFNNGMPMTSSLGCGTWGGNVISENVSLKHYMNTTWVSVPIKEDRPSDRELFGTFYDPSMEEGEFTAEDMASAC</sequence>
<dbReference type="Gene3D" id="3.40.309.10">
    <property type="entry name" value="Aldehyde Dehydrogenase, Chain A, domain 2"/>
    <property type="match status" value="1"/>
</dbReference>
<name>A0A1J5QAN7_9ZZZZ</name>
<proteinExistence type="predicted"/>
<dbReference type="SUPFAM" id="SSF53720">
    <property type="entry name" value="ALDH-like"/>
    <property type="match status" value="1"/>
</dbReference>
<keyword evidence="2" id="KW-0560">Oxidoreductase</keyword>
<reference evidence="2" key="1">
    <citation type="submission" date="2016-10" db="EMBL/GenBank/DDBJ databases">
        <title>Sequence of Gallionella enrichment culture.</title>
        <authorList>
            <person name="Poehlein A."/>
            <person name="Muehling M."/>
            <person name="Daniel R."/>
        </authorList>
    </citation>
    <scope>NUCLEOTIDE SEQUENCE</scope>
</reference>
<dbReference type="EMBL" id="MLJW01003027">
    <property type="protein sequence ID" value="OIQ73037.1"/>
    <property type="molecule type" value="Genomic_DNA"/>
</dbReference>
<gene>
    <name evidence="2" type="primary">sucD_21</name>
    <name evidence="2" type="ORF">GALL_453280</name>
</gene>
<dbReference type="InterPro" id="IPR016161">
    <property type="entry name" value="Ald_DH/histidinol_DH"/>
</dbReference>
<dbReference type="InterPro" id="IPR016162">
    <property type="entry name" value="Ald_DH_N"/>
</dbReference>
<protein>
    <submittedName>
        <fullName evidence="2">Succinate-semialdehyde dehydrogenase</fullName>
        <ecNumber evidence="2">1.2.1.76</ecNumber>
    </submittedName>
</protein>
<dbReference type="InterPro" id="IPR016163">
    <property type="entry name" value="Ald_DH_C"/>
</dbReference>
<evidence type="ECO:0000313" key="2">
    <source>
        <dbReference type="EMBL" id="OIQ73037.1"/>
    </source>
</evidence>
<dbReference type="CDD" id="cd07122">
    <property type="entry name" value="ALDH_F20_ACDH"/>
    <property type="match status" value="1"/>
</dbReference>